<dbReference type="InterPro" id="IPR035969">
    <property type="entry name" value="Rab-GAP_TBC_sf"/>
</dbReference>
<organism evidence="1 2">
    <name type="scientific">Silurus asotus</name>
    <name type="common">Amur catfish</name>
    <name type="synonym">Parasilurus asotus</name>
    <dbReference type="NCBI Taxonomy" id="30991"/>
    <lineage>
        <taxon>Eukaryota</taxon>
        <taxon>Metazoa</taxon>
        <taxon>Chordata</taxon>
        <taxon>Craniata</taxon>
        <taxon>Vertebrata</taxon>
        <taxon>Euteleostomi</taxon>
        <taxon>Actinopterygii</taxon>
        <taxon>Neopterygii</taxon>
        <taxon>Teleostei</taxon>
        <taxon>Ostariophysi</taxon>
        <taxon>Siluriformes</taxon>
        <taxon>Siluridae</taxon>
        <taxon>Silurus</taxon>
    </lineage>
</organism>
<dbReference type="FunFam" id="1.10.10.750:FF:000005">
    <property type="entry name" value="TBC1 domain family member 14"/>
    <property type="match status" value="1"/>
</dbReference>
<reference evidence="1" key="1">
    <citation type="submission" date="2018-07" db="EMBL/GenBank/DDBJ databases">
        <title>Comparative genomics of catfishes provides insights into carnivory and benthic adaptation.</title>
        <authorList>
            <person name="Zhang Y."/>
            <person name="Wang D."/>
            <person name="Peng Z."/>
            <person name="Zheng S."/>
            <person name="Shao F."/>
            <person name="Tao W."/>
        </authorList>
    </citation>
    <scope>NUCLEOTIDE SEQUENCE</scope>
    <source>
        <strain evidence="1">Chongqing</strain>
    </source>
</reference>
<feature type="non-terminal residue" evidence="1">
    <location>
        <position position="74"/>
    </location>
</feature>
<dbReference type="EMBL" id="MU534665">
    <property type="protein sequence ID" value="KAI5629614.1"/>
    <property type="molecule type" value="Genomic_DNA"/>
</dbReference>
<gene>
    <name evidence="1" type="ORF">C0J50_12693</name>
</gene>
<dbReference type="Gene3D" id="1.10.10.750">
    <property type="entry name" value="Ypt/Rab-GAP domain of gyp1p, domain 1"/>
    <property type="match status" value="1"/>
</dbReference>
<proteinExistence type="predicted"/>
<feature type="non-terminal residue" evidence="1">
    <location>
        <position position="1"/>
    </location>
</feature>
<sequence length="74" mass="8846">LKEAQRKKKQMKERHQQEESIARALVVWNSEILPNWENMRNTRRVKDLWWQGLPPSIRGKIWSLAIGNELNITP</sequence>
<evidence type="ECO:0000313" key="1">
    <source>
        <dbReference type="EMBL" id="KAI5629614.1"/>
    </source>
</evidence>
<accession>A0AAD5B6S5</accession>
<dbReference type="Proteomes" id="UP001205998">
    <property type="component" value="Unassembled WGS sequence"/>
</dbReference>
<name>A0AAD5B6S5_SILAS</name>
<evidence type="ECO:0000313" key="2">
    <source>
        <dbReference type="Proteomes" id="UP001205998"/>
    </source>
</evidence>
<keyword evidence="2" id="KW-1185">Reference proteome</keyword>
<comment type="caution">
    <text evidence="1">The sequence shown here is derived from an EMBL/GenBank/DDBJ whole genome shotgun (WGS) entry which is preliminary data.</text>
</comment>
<dbReference type="SUPFAM" id="SSF47923">
    <property type="entry name" value="Ypt/Rab-GAP domain of gyp1p"/>
    <property type="match status" value="1"/>
</dbReference>
<protein>
    <submittedName>
        <fullName evidence="1">TBC1 domain family member 12 isoform X2</fullName>
    </submittedName>
</protein>
<dbReference type="AlphaFoldDB" id="A0AAD5B6S5"/>